<evidence type="ECO:0008006" key="4">
    <source>
        <dbReference type="Google" id="ProtNLM"/>
    </source>
</evidence>
<comment type="caution">
    <text evidence="2">The sequence shown here is derived from an EMBL/GenBank/DDBJ whole genome shotgun (WGS) entry which is preliminary data.</text>
</comment>
<feature type="region of interest" description="Disordered" evidence="1">
    <location>
        <begin position="178"/>
        <end position="197"/>
    </location>
</feature>
<organism evidence="2 3">
    <name type="scientific">Patella caerulea</name>
    <name type="common">Rayed Mediterranean limpet</name>
    <dbReference type="NCBI Taxonomy" id="87958"/>
    <lineage>
        <taxon>Eukaryota</taxon>
        <taxon>Metazoa</taxon>
        <taxon>Spiralia</taxon>
        <taxon>Lophotrochozoa</taxon>
        <taxon>Mollusca</taxon>
        <taxon>Gastropoda</taxon>
        <taxon>Patellogastropoda</taxon>
        <taxon>Patelloidea</taxon>
        <taxon>Patellidae</taxon>
        <taxon>Patella</taxon>
    </lineage>
</organism>
<keyword evidence="3" id="KW-1185">Reference proteome</keyword>
<evidence type="ECO:0000313" key="2">
    <source>
        <dbReference type="EMBL" id="KAK6185668.1"/>
    </source>
</evidence>
<reference evidence="2 3" key="1">
    <citation type="submission" date="2024-01" db="EMBL/GenBank/DDBJ databases">
        <title>The genome of the rayed Mediterranean limpet Patella caerulea (Linnaeus, 1758).</title>
        <authorList>
            <person name="Anh-Thu Weber A."/>
            <person name="Halstead-Nussloch G."/>
        </authorList>
    </citation>
    <scope>NUCLEOTIDE SEQUENCE [LARGE SCALE GENOMIC DNA]</scope>
    <source>
        <strain evidence="2">AATW-2023a</strain>
        <tissue evidence="2">Whole specimen</tissue>
    </source>
</reference>
<evidence type="ECO:0000256" key="1">
    <source>
        <dbReference type="SAM" id="MobiDB-lite"/>
    </source>
</evidence>
<gene>
    <name evidence="2" type="ORF">SNE40_007849</name>
</gene>
<evidence type="ECO:0000313" key="3">
    <source>
        <dbReference type="Proteomes" id="UP001347796"/>
    </source>
</evidence>
<protein>
    <recommendedName>
        <fullName evidence="4">Securin</fullName>
    </recommendedName>
</protein>
<proteinExistence type="predicted"/>
<dbReference type="EMBL" id="JAZGQO010000006">
    <property type="protein sequence ID" value="KAK6185668.1"/>
    <property type="molecule type" value="Genomic_DNA"/>
</dbReference>
<dbReference type="Proteomes" id="UP001347796">
    <property type="component" value="Unassembled WGS sequence"/>
</dbReference>
<name>A0AAN8PVP0_PATCE</name>
<accession>A0AAN8PVP0</accession>
<sequence>MAALQFQNQDKENVEGFITTNRAKGNRQALGNTSILQNRVKSIQNTNVSAFMTPRKTLGDILNSQQTPHTIKGQSLKPVGVKPALNLQKSSIKSKKNVSFRSRGIQEKENIKKPKQVLAPVSMKIESKQRKIECDDIEFMHPPEDVDKDDRYPPQEERVSNYLNKLISWRPPCLFGIPPVSEDEDEEAEERQRKERREALFDLDNLDALAGIEPFEEEPRFNEEDLSGPAMLEVDIPYIDETLPTLDDSLPSLDDSYSCNISPSLGVLQLNDSVL</sequence>
<dbReference type="AlphaFoldDB" id="A0AAN8PVP0"/>